<reference evidence="2" key="1">
    <citation type="submission" date="2022-11" db="UniProtKB">
        <authorList>
            <consortium name="WormBaseParasite"/>
        </authorList>
    </citation>
    <scope>IDENTIFICATION</scope>
</reference>
<protein>
    <submittedName>
        <fullName evidence="2">Uncharacterized protein</fullName>
    </submittedName>
</protein>
<proteinExistence type="predicted"/>
<name>A0A914VNH3_9BILA</name>
<evidence type="ECO:0000313" key="1">
    <source>
        <dbReference type="Proteomes" id="UP000887566"/>
    </source>
</evidence>
<keyword evidence="1" id="KW-1185">Reference proteome</keyword>
<dbReference type="WBParaSite" id="PSAMB.scaffold2163size24935.g16691.t1">
    <property type="protein sequence ID" value="PSAMB.scaffold2163size24935.g16691.t1"/>
    <property type="gene ID" value="PSAMB.scaffold2163size24935.g16691"/>
</dbReference>
<dbReference type="AlphaFoldDB" id="A0A914VNH3"/>
<evidence type="ECO:0000313" key="2">
    <source>
        <dbReference type="WBParaSite" id="PSAMB.scaffold2163size24935.g16691.t1"/>
    </source>
</evidence>
<organism evidence="1 2">
    <name type="scientific">Plectus sambesii</name>
    <dbReference type="NCBI Taxonomy" id="2011161"/>
    <lineage>
        <taxon>Eukaryota</taxon>
        <taxon>Metazoa</taxon>
        <taxon>Ecdysozoa</taxon>
        <taxon>Nematoda</taxon>
        <taxon>Chromadorea</taxon>
        <taxon>Plectida</taxon>
        <taxon>Plectina</taxon>
        <taxon>Plectoidea</taxon>
        <taxon>Plectidae</taxon>
        <taxon>Plectus</taxon>
    </lineage>
</organism>
<accession>A0A914VNH3</accession>
<sequence>MCGREWRAAICHRRFQTTLPAMNVAQVADLALTARSTGYVFPSAKTIVPIGRFVLPIVFLSDPPEGKEARILLCLPATEAPSPTPRRLRPNENSKSKALYFARPLCRLGPFGGLIGRGD</sequence>
<dbReference type="Proteomes" id="UP000887566">
    <property type="component" value="Unplaced"/>
</dbReference>